<dbReference type="RefSeq" id="WP_088385692.1">
    <property type="nucleotide sequence ID" value="NZ_NIOF01000006.1"/>
</dbReference>
<dbReference type="EMBL" id="NIOF01000006">
    <property type="protein sequence ID" value="OWQ88806.1"/>
    <property type="molecule type" value="Genomic_DNA"/>
</dbReference>
<protein>
    <submittedName>
        <fullName evidence="1">Uncharacterized protein</fullName>
    </submittedName>
</protein>
<evidence type="ECO:0000313" key="1">
    <source>
        <dbReference type="EMBL" id="OWQ88806.1"/>
    </source>
</evidence>
<evidence type="ECO:0000313" key="2">
    <source>
        <dbReference type="Proteomes" id="UP000197468"/>
    </source>
</evidence>
<dbReference type="AlphaFoldDB" id="A0A246J8B9"/>
<proteinExistence type="predicted"/>
<comment type="caution">
    <text evidence="1">The sequence shown here is derived from an EMBL/GenBank/DDBJ whole genome shotgun (WGS) entry which is preliminary data.</text>
</comment>
<reference evidence="1 2" key="1">
    <citation type="journal article" date="2008" name="Int. J. Syst. Evol. Microbiol.">
        <title>Description of Roseateles aquatilis sp. nov. and Roseateles terrae sp. nov., in the class Betaproteobacteria, and emended description of the genus Roseateles.</title>
        <authorList>
            <person name="Gomila M."/>
            <person name="Bowien B."/>
            <person name="Falsen E."/>
            <person name="Moore E.R."/>
            <person name="Lalucat J."/>
        </authorList>
    </citation>
    <scope>NUCLEOTIDE SEQUENCE [LARGE SCALE GENOMIC DNA]</scope>
    <source>
        <strain evidence="1 2">CCUG 48205</strain>
    </source>
</reference>
<dbReference type="Proteomes" id="UP000197468">
    <property type="component" value="Unassembled WGS sequence"/>
</dbReference>
<sequence length="183" mass="20530">MTIVETRPTAGMWAGQPMQSEAGERVLRPMPGLEDLVRVLRCPETLFGGPSDRLAKRCTHPIDWESAPETLRAILEPWGTRCMDVVFHLQLGAEVLRRHGVQICRGEAFVLFLAEEGPPDVFIQICLDTSIDRASELTWELNDRANDFDVPSEGFCIAFITGEPSAEDLESLMPFEEDEDLEL</sequence>
<keyword evidence="2" id="KW-1185">Reference proteome</keyword>
<gene>
    <name evidence="1" type="ORF">CDN99_15105</name>
</gene>
<organism evidence="1 2">
    <name type="scientific">Roseateles aquatilis</name>
    <dbReference type="NCBI Taxonomy" id="431061"/>
    <lineage>
        <taxon>Bacteria</taxon>
        <taxon>Pseudomonadati</taxon>
        <taxon>Pseudomonadota</taxon>
        <taxon>Betaproteobacteria</taxon>
        <taxon>Burkholderiales</taxon>
        <taxon>Sphaerotilaceae</taxon>
        <taxon>Roseateles</taxon>
    </lineage>
</organism>
<dbReference type="OrthoDB" id="9154712at2"/>
<name>A0A246J8B9_9BURK</name>
<accession>A0A246J8B9</accession>